<evidence type="ECO:0000256" key="6">
    <source>
        <dbReference type="RuleBase" id="RU003915"/>
    </source>
</evidence>
<organism evidence="10 11">
    <name type="scientific">Amycolatopsis pithecellobii</name>
    <dbReference type="NCBI Taxonomy" id="664692"/>
    <lineage>
        <taxon>Bacteria</taxon>
        <taxon>Bacillati</taxon>
        <taxon>Actinomycetota</taxon>
        <taxon>Actinomycetes</taxon>
        <taxon>Pseudonocardiales</taxon>
        <taxon>Pseudonocardiaceae</taxon>
        <taxon>Amycolatopsis</taxon>
    </lineage>
</organism>
<name>A0A6N7Z5C9_9PSEU</name>
<dbReference type="Proteomes" id="UP000440096">
    <property type="component" value="Unassembled WGS sequence"/>
</dbReference>
<evidence type="ECO:0000259" key="9">
    <source>
        <dbReference type="PROSITE" id="PS50059"/>
    </source>
</evidence>
<comment type="caution">
    <text evidence="10">The sequence shown here is derived from an EMBL/GenBank/DDBJ whole genome shotgun (WGS) entry which is preliminary data.</text>
</comment>
<dbReference type="InterPro" id="IPR001179">
    <property type="entry name" value="PPIase_FKBP_dom"/>
</dbReference>
<feature type="compositionally biased region" description="Low complexity" evidence="7">
    <location>
        <begin position="76"/>
        <end position="87"/>
    </location>
</feature>
<evidence type="ECO:0000256" key="2">
    <source>
        <dbReference type="ARBA" id="ARBA00006577"/>
    </source>
</evidence>
<dbReference type="Pfam" id="PF00254">
    <property type="entry name" value="FKBP_C"/>
    <property type="match status" value="1"/>
</dbReference>
<evidence type="ECO:0000256" key="3">
    <source>
        <dbReference type="ARBA" id="ARBA00023110"/>
    </source>
</evidence>
<comment type="similarity">
    <text evidence="2 6">Belongs to the FKBP-type PPIase family.</text>
</comment>
<dbReference type="Gene3D" id="3.10.50.40">
    <property type="match status" value="1"/>
</dbReference>
<accession>A0A6N7Z5C9</accession>
<keyword evidence="8" id="KW-1133">Transmembrane helix</keyword>
<sequence length="228" mass="23043">MRTVSSDTNPTGSHGDPRGVGRLPVDQARPALGRIGIAGIFALAVAAALSLAACDNGQSPSSFPPGDGPTYPAPNPAGVSASAAASPTTQQLKPCTADDVKVTGKFGSKPTVTIPDTCSAPATLLTKDLEPGTGAAAKNGSQLQVNYDLYTWSDKVDQQNSFASGAFPLTLGGGSVIQGWDEGLAGIKQGGRRLLIIPPDKGYGAQGNQTIKPNETLVFVVDAVSVAG</sequence>
<evidence type="ECO:0000256" key="1">
    <source>
        <dbReference type="ARBA" id="ARBA00000971"/>
    </source>
</evidence>
<feature type="region of interest" description="Disordered" evidence="7">
    <location>
        <begin position="1"/>
        <end position="24"/>
    </location>
</feature>
<keyword evidence="3 5" id="KW-0697">Rotamase</keyword>
<feature type="region of interest" description="Disordered" evidence="7">
    <location>
        <begin position="57"/>
        <end position="93"/>
    </location>
</feature>
<dbReference type="GO" id="GO:0003755">
    <property type="term" value="F:peptidyl-prolyl cis-trans isomerase activity"/>
    <property type="evidence" value="ECO:0007669"/>
    <property type="project" value="UniProtKB-UniRule"/>
</dbReference>
<reference evidence="10 11" key="1">
    <citation type="submission" date="2019-11" db="EMBL/GenBank/DDBJ databases">
        <title>Draft genome of Amycolatopsis RM579.</title>
        <authorList>
            <person name="Duangmal K."/>
            <person name="Mingma R."/>
        </authorList>
    </citation>
    <scope>NUCLEOTIDE SEQUENCE [LARGE SCALE GENOMIC DNA]</scope>
    <source>
        <strain evidence="10 11">RM579</strain>
    </source>
</reference>
<dbReference type="InterPro" id="IPR046357">
    <property type="entry name" value="PPIase_dom_sf"/>
</dbReference>
<feature type="compositionally biased region" description="Pro residues" evidence="7">
    <location>
        <begin position="62"/>
        <end position="75"/>
    </location>
</feature>
<keyword evidence="4 5" id="KW-0413">Isomerase</keyword>
<evidence type="ECO:0000313" key="10">
    <source>
        <dbReference type="EMBL" id="MTD55871.1"/>
    </source>
</evidence>
<dbReference type="PANTHER" id="PTHR43811">
    <property type="entry name" value="FKBP-TYPE PEPTIDYL-PROLYL CIS-TRANS ISOMERASE FKPA"/>
    <property type="match status" value="1"/>
</dbReference>
<evidence type="ECO:0000256" key="8">
    <source>
        <dbReference type="SAM" id="Phobius"/>
    </source>
</evidence>
<dbReference type="OrthoDB" id="25996at2"/>
<dbReference type="PROSITE" id="PS50059">
    <property type="entry name" value="FKBP_PPIASE"/>
    <property type="match status" value="1"/>
</dbReference>
<evidence type="ECO:0000256" key="4">
    <source>
        <dbReference type="ARBA" id="ARBA00023235"/>
    </source>
</evidence>
<dbReference type="GO" id="GO:0000785">
    <property type="term" value="C:chromatin"/>
    <property type="evidence" value="ECO:0007669"/>
    <property type="project" value="TreeGrafter"/>
</dbReference>
<comment type="catalytic activity">
    <reaction evidence="1 5 6">
        <text>[protein]-peptidylproline (omega=180) = [protein]-peptidylproline (omega=0)</text>
        <dbReference type="Rhea" id="RHEA:16237"/>
        <dbReference type="Rhea" id="RHEA-COMP:10747"/>
        <dbReference type="Rhea" id="RHEA-COMP:10748"/>
        <dbReference type="ChEBI" id="CHEBI:83833"/>
        <dbReference type="ChEBI" id="CHEBI:83834"/>
        <dbReference type="EC" id="5.2.1.8"/>
    </reaction>
</comment>
<dbReference type="EMBL" id="WMBA01000027">
    <property type="protein sequence ID" value="MTD55871.1"/>
    <property type="molecule type" value="Genomic_DNA"/>
</dbReference>
<dbReference type="SUPFAM" id="SSF54534">
    <property type="entry name" value="FKBP-like"/>
    <property type="match status" value="1"/>
</dbReference>
<keyword evidence="8" id="KW-0472">Membrane</keyword>
<dbReference type="AlphaFoldDB" id="A0A6N7Z5C9"/>
<dbReference type="EC" id="5.2.1.8" evidence="6"/>
<keyword evidence="8" id="KW-0812">Transmembrane</keyword>
<feature type="transmembrane region" description="Helical" evidence="8">
    <location>
        <begin position="31"/>
        <end position="53"/>
    </location>
</feature>
<gene>
    <name evidence="10" type="ORF">GKO32_18085</name>
</gene>
<keyword evidence="11" id="KW-1185">Reference proteome</keyword>
<proteinExistence type="inferred from homology"/>
<evidence type="ECO:0000313" key="11">
    <source>
        <dbReference type="Proteomes" id="UP000440096"/>
    </source>
</evidence>
<protein>
    <recommendedName>
        <fullName evidence="6">Peptidyl-prolyl cis-trans isomerase</fullName>
        <ecNumber evidence="6">5.2.1.8</ecNumber>
    </recommendedName>
</protein>
<dbReference type="PANTHER" id="PTHR43811:SF19">
    <property type="entry name" value="39 KDA FK506-BINDING NUCLEAR PROTEIN"/>
    <property type="match status" value="1"/>
</dbReference>
<evidence type="ECO:0000256" key="7">
    <source>
        <dbReference type="SAM" id="MobiDB-lite"/>
    </source>
</evidence>
<feature type="domain" description="PPIase FKBP-type" evidence="9">
    <location>
        <begin position="140"/>
        <end position="227"/>
    </location>
</feature>
<evidence type="ECO:0000256" key="5">
    <source>
        <dbReference type="PROSITE-ProRule" id="PRU00277"/>
    </source>
</evidence>
<feature type="compositionally biased region" description="Polar residues" evidence="7">
    <location>
        <begin position="1"/>
        <end position="12"/>
    </location>
</feature>